<proteinExistence type="predicted"/>
<evidence type="ECO:0000313" key="2">
    <source>
        <dbReference type="Proteomes" id="UP000018217"/>
    </source>
</evidence>
<reference evidence="1 2" key="1">
    <citation type="journal article" date="2013" name="Syst. Appl. Microbiol.">
        <title>Phylogenetic position and virulence apparatus of the pear flower necrosis pathogen Erwinia piriflorinigrans CFBP 5888T as assessed by comparative genomics.</title>
        <authorList>
            <person name="Smits T.H."/>
            <person name="Rezzonico F."/>
            <person name="Lopez M.M."/>
            <person name="Blom J."/>
            <person name="Goesmann A."/>
            <person name="Frey J.E."/>
            <person name="Duffy B."/>
        </authorList>
    </citation>
    <scope>NUCLEOTIDE SEQUENCE [LARGE SCALE GENOMIC DNA]</scope>
    <source>
        <strain evidence="2">CFBP5888</strain>
    </source>
</reference>
<gene>
    <name evidence="1" type="ORF">EPIR_3110</name>
</gene>
<accession>V5ZAS4</accession>
<sequence>MHSGVWHIFRAKSSTPEGQVETIVKNLKEVGFTSKDYLAFQVNNKRGNNANATREEMAGNLFNLIRLVIDSDLPVSFSNLYIKSNIDTWKNSVAWEMHDDFFRKINM</sequence>
<organism evidence="1 2">
    <name type="scientific">Erwinia piriflorinigrans CFBP 5888</name>
    <dbReference type="NCBI Taxonomy" id="1161919"/>
    <lineage>
        <taxon>Bacteria</taxon>
        <taxon>Pseudomonadati</taxon>
        <taxon>Pseudomonadota</taxon>
        <taxon>Gammaproteobacteria</taxon>
        <taxon>Enterobacterales</taxon>
        <taxon>Erwiniaceae</taxon>
        <taxon>Erwinia</taxon>
    </lineage>
</organism>
<keyword evidence="2" id="KW-1185">Reference proteome</keyword>
<name>V5ZAS4_9GAMM</name>
<dbReference type="AlphaFoldDB" id="V5ZAS4"/>
<dbReference type="EMBL" id="CAHS01000021">
    <property type="protein sequence ID" value="CCG88473.1"/>
    <property type="molecule type" value="Genomic_DNA"/>
</dbReference>
<evidence type="ECO:0000313" key="1">
    <source>
        <dbReference type="EMBL" id="CCG88473.1"/>
    </source>
</evidence>
<comment type="caution">
    <text evidence="1">The sequence shown here is derived from an EMBL/GenBank/DDBJ whole genome shotgun (WGS) entry which is preliminary data.</text>
</comment>
<protein>
    <submittedName>
        <fullName evidence="1">Uncharacterized protein</fullName>
    </submittedName>
</protein>
<dbReference type="Proteomes" id="UP000018217">
    <property type="component" value="Unassembled WGS sequence"/>
</dbReference>